<accession>A0A496PJ89</accession>
<feature type="domain" description="GP-PDE" evidence="1">
    <location>
        <begin position="13"/>
        <end position="250"/>
    </location>
</feature>
<name>A0A496PJ89_9MICC</name>
<dbReference type="GO" id="GO:0008081">
    <property type="term" value="F:phosphoric diester hydrolase activity"/>
    <property type="evidence" value="ECO:0007669"/>
    <property type="project" value="InterPro"/>
</dbReference>
<keyword evidence="3" id="KW-1185">Reference proteome</keyword>
<dbReference type="InterPro" id="IPR030395">
    <property type="entry name" value="GP_PDE_dom"/>
</dbReference>
<gene>
    <name evidence="2" type="ORF">DWQ67_07345</name>
</gene>
<dbReference type="GO" id="GO:0006629">
    <property type="term" value="P:lipid metabolic process"/>
    <property type="evidence" value="ECO:0007669"/>
    <property type="project" value="InterPro"/>
</dbReference>
<protein>
    <submittedName>
        <fullName evidence="2">Glycerophosphodiester phosphodiesterase</fullName>
    </submittedName>
</protein>
<dbReference type="PANTHER" id="PTHR43805">
    <property type="entry name" value="GLYCEROPHOSPHORYL DIESTER PHOSPHODIESTERASE"/>
    <property type="match status" value="1"/>
</dbReference>
<reference evidence="2 3" key="1">
    <citation type="submission" date="2018-07" db="EMBL/GenBank/DDBJ databases">
        <title>Arthrobacter sp. nov., isolated from raw cow's milk with high bacterial count.</title>
        <authorList>
            <person name="Hahne J."/>
            <person name="Isele D."/>
            <person name="Lipski A."/>
        </authorList>
    </citation>
    <scope>NUCLEOTIDE SEQUENCE [LARGE SCALE GENOMIC DNA]</scope>
    <source>
        <strain evidence="2 3">JZ R-183</strain>
    </source>
</reference>
<evidence type="ECO:0000313" key="3">
    <source>
        <dbReference type="Proteomes" id="UP000273119"/>
    </source>
</evidence>
<dbReference type="Proteomes" id="UP000273119">
    <property type="component" value="Unassembled WGS sequence"/>
</dbReference>
<dbReference type="Pfam" id="PF03009">
    <property type="entry name" value="GDPD"/>
    <property type="match status" value="1"/>
</dbReference>
<dbReference type="PROSITE" id="PS51704">
    <property type="entry name" value="GP_PDE"/>
    <property type="match status" value="1"/>
</dbReference>
<dbReference type="InterPro" id="IPR017946">
    <property type="entry name" value="PLC-like_Pdiesterase_TIM-brl"/>
</dbReference>
<comment type="caution">
    <text evidence="2">The sequence shown here is derived from an EMBL/GenBank/DDBJ whole genome shotgun (WGS) entry which is preliminary data.</text>
</comment>
<sequence>MLNRRGGPLEGKPLGFAHRGGATSDENTLAAFRRAHDLGYAYLETDVRLSSDGVLYALHDPTVDRITGGTGEVAELSSEQLDALTVHGPAAEPPARFSTLLRELPGAHWNVDLKAAGSAQALVAAVVAAGAQDRVLVASFAATHRREAQRLWPTLPGSGGPGLVAASVFLGPLATPFLRRASRRGVVALQVPRRQFGITVVRPGWVRRVQSAGLQVHVWVVDQAEAMRDLLGLGVDGIMTDELEVLADVLSRHGAWPQNQEELATE</sequence>
<dbReference type="EMBL" id="QQXL01000004">
    <property type="protein sequence ID" value="RKW70537.1"/>
    <property type="molecule type" value="Genomic_DNA"/>
</dbReference>
<evidence type="ECO:0000259" key="1">
    <source>
        <dbReference type="PROSITE" id="PS51704"/>
    </source>
</evidence>
<proteinExistence type="predicted"/>
<evidence type="ECO:0000313" key="2">
    <source>
        <dbReference type="EMBL" id="RKW70537.1"/>
    </source>
</evidence>
<dbReference type="Gene3D" id="3.20.20.190">
    <property type="entry name" value="Phosphatidylinositol (PI) phosphodiesterase"/>
    <property type="match status" value="1"/>
</dbReference>
<dbReference type="PANTHER" id="PTHR43805:SF1">
    <property type="entry name" value="GP-PDE DOMAIN-CONTAINING PROTEIN"/>
    <property type="match status" value="1"/>
</dbReference>
<organism evidence="2 3">
    <name type="scientific">Galactobacter caseinivorans</name>
    <dbReference type="NCBI Taxonomy" id="2676123"/>
    <lineage>
        <taxon>Bacteria</taxon>
        <taxon>Bacillati</taxon>
        <taxon>Actinomycetota</taxon>
        <taxon>Actinomycetes</taxon>
        <taxon>Micrococcales</taxon>
        <taxon>Micrococcaceae</taxon>
        <taxon>Galactobacter</taxon>
    </lineage>
</organism>
<dbReference type="AlphaFoldDB" id="A0A496PJ89"/>
<dbReference type="SUPFAM" id="SSF51695">
    <property type="entry name" value="PLC-like phosphodiesterases"/>
    <property type="match status" value="1"/>
</dbReference>